<feature type="compositionally biased region" description="Acidic residues" evidence="4">
    <location>
        <begin position="138"/>
        <end position="148"/>
    </location>
</feature>
<keyword evidence="3" id="KW-0648">Protein biosynthesis</keyword>
<dbReference type="InterPro" id="IPR001253">
    <property type="entry name" value="TIF_eIF-1A"/>
</dbReference>
<feature type="region of interest" description="Disordered" evidence="4">
    <location>
        <begin position="101"/>
        <end position="148"/>
    </location>
</feature>
<evidence type="ECO:0000256" key="1">
    <source>
        <dbReference type="ARBA" id="ARBA00007340"/>
    </source>
</evidence>
<evidence type="ECO:0000313" key="7">
    <source>
        <dbReference type="Proteomes" id="UP000789739"/>
    </source>
</evidence>
<dbReference type="AlphaFoldDB" id="A0A9N9BRR1"/>
<organism evidence="6 7">
    <name type="scientific">Paraglomus brasilianum</name>
    <dbReference type="NCBI Taxonomy" id="144538"/>
    <lineage>
        <taxon>Eukaryota</taxon>
        <taxon>Fungi</taxon>
        <taxon>Fungi incertae sedis</taxon>
        <taxon>Mucoromycota</taxon>
        <taxon>Glomeromycotina</taxon>
        <taxon>Glomeromycetes</taxon>
        <taxon>Paraglomerales</taxon>
        <taxon>Paraglomeraceae</taxon>
        <taxon>Paraglomus</taxon>
    </lineage>
</organism>
<dbReference type="PANTHER" id="PTHR21641:SF0">
    <property type="entry name" value="RNA-BINDING PROTEIN EIF1AD-RELATED"/>
    <property type="match status" value="1"/>
</dbReference>
<dbReference type="PANTHER" id="PTHR21641">
    <property type="entry name" value="TRANSLATION INITIATION FACTOR-RELATED"/>
    <property type="match status" value="1"/>
</dbReference>
<reference evidence="6" key="1">
    <citation type="submission" date="2021-06" db="EMBL/GenBank/DDBJ databases">
        <authorList>
            <person name="Kallberg Y."/>
            <person name="Tangrot J."/>
            <person name="Rosling A."/>
        </authorList>
    </citation>
    <scope>NUCLEOTIDE SEQUENCE</scope>
    <source>
        <strain evidence="6">BR232B</strain>
    </source>
</reference>
<evidence type="ECO:0000256" key="4">
    <source>
        <dbReference type="SAM" id="MobiDB-lite"/>
    </source>
</evidence>
<dbReference type="GO" id="GO:0003723">
    <property type="term" value="F:RNA binding"/>
    <property type="evidence" value="ECO:0007669"/>
    <property type="project" value="UniProtKB-KW"/>
</dbReference>
<dbReference type="PROSITE" id="PS50832">
    <property type="entry name" value="S1_IF1_TYPE"/>
    <property type="match status" value="1"/>
</dbReference>
<dbReference type="GO" id="GO:0005634">
    <property type="term" value="C:nucleus"/>
    <property type="evidence" value="ECO:0007669"/>
    <property type="project" value="TreeGrafter"/>
</dbReference>
<evidence type="ECO:0000256" key="2">
    <source>
        <dbReference type="ARBA" id="ARBA00022884"/>
    </source>
</evidence>
<keyword evidence="3" id="KW-0396">Initiation factor</keyword>
<proteinExistence type="inferred from homology"/>
<dbReference type="SUPFAM" id="SSF50249">
    <property type="entry name" value="Nucleic acid-binding proteins"/>
    <property type="match status" value="1"/>
</dbReference>
<keyword evidence="7" id="KW-1185">Reference proteome</keyword>
<evidence type="ECO:0000313" key="6">
    <source>
        <dbReference type="EMBL" id="CAG8574009.1"/>
    </source>
</evidence>
<dbReference type="Gene3D" id="2.40.50.140">
    <property type="entry name" value="Nucleic acid-binding proteins"/>
    <property type="match status" value="1"/>
</dbReference>
<dbReference type="Proteomes" id="UP000789739">
    <property type="component" value="Unassembled WGS sequence"/>
</dbReference>
<dbReference type="InterPro" id="IPR012340">
    <property type="entry name" value="NA-bd_OB-fold"/>
</dbReference>
<feature type="compositionally biased region" description="Basic and acidic residues" evidence="4">
    <location>
        <begin position="101"/>
        <end position="118"/>
    </location>
</feature>
<evidence type="ECO:0000259" key="5">
    <source>
        <dbReference type="PROSITE" id="PS50832"/>
    </source>
</evidence>
<dbReference type="SMART" id="SM00652">
    <property type="entry name" value="eIF1a"/>
    <property type="match status" value="1"/>
</dbReference>
<keyword evidence="2" id="KW-0694">RNA-binding</keyword>
<comment type="caution">
    <text evidence="6">The sequence shown here is derived from an EMBL/GenBank/DDBJ whole genome shotgun (WGS) entry which is preliminary data.</text>
</comment>
<dbReference type="InterPro" id="IPR039294">
    <property type="entry name" value="EIF1AD"/>
</dbReference>
<sequence length="148" mass="16915">MSRRQKSARQLLYNTPYPTPEEKIARVLGGRGKHLYEIQLIDGTSTLATLPPRFRNVVWVKRGGYVIVLPVEGENKIGAEIVHVLLNEHIKQLRAESIWPKEFDSSQEATKEEPRISEGADEEDDIFINDNRVTVEESSPEEDEDEDD</sequence>
<dbReference type="InterPro" id="IPR006196">
    <property type="entry name" value="RNA-binding_domain_S1_IF1"/>
</dbReference>
<protein>
    <submittedName>
        <fullName evidence="6">10398_t:CDS:1</fullName>
    </submittedName>
</protein>
<name>A0A9N9BRR1_9GLOM</name>
<gene>
    <name evidence="6" type="ORF">PBRASI_LOCUS6254</name>
</gene>
<accession>A0A9N9BRR1</accession>
<dbReference type="EMBL" id="CAJVPI010000811">
    <property type="protein sequence ID" value="CAG8574009.1"/>
    <property type="molecule type" value="Genomic_DNA"/>
</dbReference>
<evidence type="ECO:0000256" key="3">
    <source>
        <dbReference type="PROSITE-ProRule" id="PRU00181"/>
    </source>
</evidence>
<dbReference type="OrthoDB" id="1738325at2759"/>
<feature type="domain" description="S1-like" evidence="5">
    <location>
        <begin position="22"/>
        <end position="86"/>
    </location>
</feature>
<comment type="similarity">
    <text evidence="1">Belongs to the EIF1AD family.</text>
</comment>
<dbReference type="Pfam" id="PF01176">
    <property type="entry name" value="eIF-1a"/>
    <property type="match status" value="1"/>
</dbReference>
<dbReference type="GO" id="GO:0003743">
    <property type="term" value="F:translation initiation factor activity"/>
    <property type="evidence" value="ECO:0007669"/>
    <property type="project" value="UniProtKB-UniRule"/>
</dbReference>